<dbReference type="InterPro" id="IPR011055">
    <property type="entry name" value="Dup_hybrid_motif"/>
</dbReference>
<accession>A0A7V7KH10</accession>
<keyword evidence="1" id="KW-0175">Coiled coil</keyword>
<dbReference type="CDD" id="cd12797">
    <property type="entry name" value="M23_peptidase"/>
    <property type="match status" value="1"/>
</dbReference>
<feature type="coiled-coil region" evidence="1">
    <location>
        <begin position="74"/>
        <end position="115"/>
    </location>
</feature>
<sequence>MNRGRHHPVPGATLLVLIALLGSVTLGLSPSRAFAEPSEREARERLDAIGSEIQAVNRRLGDTREAQGEASRELREVETALADTHRRLDEIQADRRDTAAEIDALETSRDTLQDERTEQVEALNVQLGALYRLGLTPQLKLLLNQDDPARLDRLQTYLNRLARARNERLDEIARLDAELAENRREQLARSARLDELADELARRSAELAERMRERETLLADLDRRYSDEQTRLARLSQDRQEAERVLERVREELARLERPPPSTAIERTRGDLPWPVQGNVASGYRHDDGVHRNGMLIEAREGTPVTAVHAGRVVFADWMRGFGNLLILDHGDNVMTLYAHLQHFSADVGQAVSRGDAIGTVGMSGGHTTPALYFEVRRNGDPIDPQAWIARR</sequence>
<dbReference type="GO" id="GO:0004222">
    <property type="term" value="F:metalloendopeptidase activity"/>
    <property type="evidence" value="ECO:0007669"/>
    <property type="project" value="TreeGrafter"/>
</dbReference>
<feature type="coiled-coil region" evidence="1">
    <location>
        <begin position="158"/>
        <end position="259"/>
    </location>
</feature>
<reference evidence="3 4" key="1">
    <citation type="submission" date="2019-08" db="EMBL/GenBank/DDBJ databases">
        <title>Bioinformatics analysis of the strain L3 and L5.</title>
        <authorList>
            <person name="Li X."/>
        </authorList>
    </citation>
    <scope>NUCLEOTIDE SEQUENCE [LARGE SCALE GENOMIC DNA]</scope>
    <source>
        <strain evidence="3 4">L5</strain>
    </source>
</reference>
<evidence type="ECO:0000313" key="3">
    <source>
        <dbReference type="EMBL" id="KAA0010641.1"/>
    </source>
</evidence>
<name>A0A7V7KH10_9GAMM</name>
<comment type="caution">
    <text evidence="3">The sequence shown here is derived from an EMBL/GenBank/DDBJ whole genome shotgun (WGS) entry which is preliminary data.</text>
</comment>
<dbReference type="AlphaFoldDB" id="A0A7V7KH10"/>
<dbReference type="FunFam" id="2.70.70.10:FF:000003">
    <property type="entry name" value="Murein hydrolase activator EnvC"/>
    <property type="match status" value="1"/>
</dbReference>
<evidence type="ECO:0000259" key="2">
    <source>
        <dbReference type="Pfam" id="PF01551"/>
    </source>
</evidence>
<dbReference type="InterPro" id="IPR050570">
    <property type="entry name" value="Cell_wall_metabolism_enzyme"/>
</dbReference>
<evidence type="ECO:0000256" key="1">
    <source>
        <dbReference type="SAM" id="Coils"/>
    </source>
</evidence>
<feature type="domain" description="M23ase beta-sheet core" evidence="2">
    <location>
        <begin position="292"/>
        <end position="385"/>
    </location>
</feature>
<dbReference type="InterPro" id="IPR016047">
    <property type="entry name" value="M23ase_b-sheet_dom"/>
</dbReference>
<keyword evidence="4" id="KW-1185">Reference proteome</keyword>
<dbReference type="PANTHER" id="PTHR21666">
    <property type="entry name" value="PEPTIDASE-RELATED"/>
    <property type="match status" value="1"/>
</dbReference>
<dbReference type="RefSeq" id="WP_149329280.1">
    <property type="nucleotide sequence ID" value="NZ_VTPY01000006.1"/>
</dbReference>
<gene>
    <name evidence="3" type="ORF">F0A17_15570</name>
</gene>
<dbReference type="Proteomes" id="UP000486760">
    <property type="component" value="Unassembled WGS sequence"/>
</dbReference>
<dbReference type="EMBL" id="VTPY01000006">
    <property type="protein sequence ID" value="KAA0010641.1"/>
    <property type="molecule type" value="Genomic_DNA"/>
</dbReference>
<dbReference type="SUPFAM" id="SSF51261">
    <property type="entry name" value="Duplicated hybrid motif"/>
    <property type="match status" value="1"/>
</dbReference>
<evidence type="ECO:0000313" key="4">
    <source>
        <dbReference type="Proteomes" id="UP000486760"/>
    </source>
</evidence>
<proteinExistence type="predicted"/>
<dbReference type="Gene3D" id="2.70.70.10">
    <property type="entry name" value="Glucose Permease (Domain IIA)"/>
    <property type="match status" value="1"/>
</dbReference>
<dbReference type="PANTHER" id="PTHR21666:SF270">
    <property type="entry name" value="MUREIN HYDROLASE ACTIVATOR ENVC"/>
    <property type="match status" value="1"/>
</dbReference>
<dbReference type="Gene3D" id="6.10.250.3150">
    <property type="match status" value="1"/>
</dbReference>
<organism evidence="3 4">
    <name type="scientific">Billgrantia pellis</name>
    <dbReference type="NCBI Taxonomy" id="2606936"/>
    <lineage>
        <taxon>Bacteria</taxon>
        <taxon>Pseudomonadati</taxon>
        <taxon>Pseudomonadota</taxon>
        <taxon>Gammaproteobacteria</taxon>
        <taxon>Oceanospirillales</taxon>
        <taxon>Halomonadaceae</taxon>
        <taxon>Billgrantia</taxon>
    </lineage>
</organism>
<dbReference type="Pfam" id="PF01551">
    <property type="entry name" value="Peptidase_M23"/>
    <property type="match status" value="1"/>
</dbReference>
<protein>
    <submittedName>
        <fullName evidence="3">Peptidoglycan DD-metalloendopeptidase family protein</fullName>
    </submittedName>
</protein>